<gene>
    <name evidence="1" type="ORF">JW744_03390</name>
</gene>
<name>A0A939C4R7_9ARCH</name>
<reference evidence="1" key="1">
    <citation type="submission" date="2021-01" db="EMBL/GenBank/DDBJ databases">
        <title>Active Sulfur Cycling in an Early Earth Analoge.</title>
        <authorList>
            <person name="Hahn C.R."/>
            <person name="Youssef N.H."/>
            <person name="Elshahed M."/>
        </authorList>
    </citation>
    <scope>NUCLEOTIDE SEQUENCE</scope>
    <source>
        <strain evidence="1">Zod_Metabat.1151</strain>
    </source>
</reference>
<accession>A0A939C4R7</accession>
<dbReference type="Proteomes" id="UP000809243">
    <property type="component" value="Unassembled WGS sequence"/>
</dbReference>
<protein>
    <submittedName>
        <fullName evidence="1">Uncharacterized protein</fullName>
    </submittedName>
</protein>
<dbReference type="AlphaFoldDB" id="A0A939C4R7"/>
<sequence>MKPVIARASLGQRARQLAKRLSRKKLELEFKFHTSFYVSGQHPRDLERFARQAMTKALDRLGFDPVSQEQFRAKKAVERRMLNRIGLSFQSPKNMKHLKALERQLRAIDFEVADLITESMGEEKAKGFALLLKHFSKTKPVPKTEKNRKTGSFQAQ</sequence>
<evidence type="ECO:0000313" key="2">
    <source>
        <dbReference type="Proteomes" id="UP000809243"/>
    </source>
</evidence>
<comment type="caution">
    <text evidence="1">The sequence shown here is derived from an EMBL/GenBank/DDBJ whole genome shotgun (WGS) entry which is preliminary data.</text>
</comment>
<organism evidence="1 2">
    <name type="scientific">Candidatus Iainarchaeum sp</name>
    <dbReference type="NCBI Taxonomy" id="3101447"/>
    <lineage>
        <taxon>Archaea</taxon>
        <taxon>Candidatus Iainarchaeota</taxon>
        <taxon>Candidatus Iainarchaeia</taxon>
        <taxon>Candidatus Iainarchaeales</taxon>
        <taxon>Candidatus Iainarchaeaceae</taxon>
        <taxon>Candidatus Iainarchaeum</taxon>
    </lineage>
</organism>
<evidence type="ECO:0000313" key="1">
    <source>
        <dbReference type="EMBL" id="MBN2067486.1"/>
    </source>
</evidence>
<proteinExistence type="predicted"/>
<dbReference type="EMBL" id="JAFGDB010000056">
    <property type="protein sequence ID" value="MBN2067486.1"/>
    <property type="molecule type" value="Genomic_DNA"/>
</dbReference>